<protein>
    <submittedName>
        <fullName evidence="2">Chromate reductase</fullName>
    </submittedName>
</protein>
<accession>A0A1N7PA98</accession>
<dbReference type="InterPro" id="IPR029039">
    <property type="entry name" value="Flavoprotein-like_sf"/>
</dbReference>
<dbReference type="RefSeq" id="WP_076401485.1">
    <property type="nucleotide sequence ID" value="NZ_FTOA01000006.1"/>
</dbReference>
<evidence type="ECO:0000313" key="2">
    <source>
        <dbReference type="EMBL" id="SIT07369.1"/>
    </source>
</evidence>
<feature type="domain" description="NADPH-dependent FMN reductase-like" evidence="1">
    <location>
        <begin position="4"/>
        <end position="151"/>
    </location>
</feature>
<organism evidence="2 3">
    <name type="scientific">Insolitispirillum peregrinum</name>
    <dbReference type="NCBI Taxonomy" id="80876"/>
    <lineage>
        <taxon>Bacteria</taxon>
        <taxon>Pseudomonadati</taxon>
        <taxon>Pseudomonadota</taxon>
        <taxon>Alphaproteobacteria</taxon>
        <taxon>Rhodospirillales</taxon>
        <taxon>Novispirillaceae</taxon>
        <taxon>Insolitispirillum</taxon>
    </lineage>
</organism>
<dbReference type="InterPro" id="IPR050712">
    <property type="entry name" value="NAD(P)H-dep_reductase"/>
</dbReference>
<dbReference type="PANTHER" id="PTHR30543:SF21">
    <property type="entry name" value="NAD(P)H-DEPENDENT FMN REDUCTASE LOT6"/>
    <property type="match status" value="1"/>
</dbReference>
<proteinExistence type="predicted"/>
<dbReference type="GO" id="GO:0005829">
    <property type="term" value="C:cytosol"/>
    <property type="evidence" value="ECO:0007669"/>
    <property type="project" value="TreeGrafter"/>
</dbReference>
<dbReference type="GO" id="GO:0016491">
    <property type="term" value="F:oxidoreductase activity"/>
    <property type="evidence" value="ECO:0007669"/>
    <property type="project" value="InterPro"/>
</dbReference>
<keyword evidence="3" id="KW-1185">Reference proteome</keyword>
<dbReference type="Gene3D" id="3.40.50.360">
    <property type="match status" value="1"/>
</dbReference>
<dbReference type="SUPFAM" id="SSF52218">
    <property type="entry name" value="Flavoproteins"/>
    <property type="match status" value="1"/>
</dbReference>
<evidence type="ECO:0000313" key="3">
    <source>
        <dbReference type="Proteomes" id="UP000185678"/>
    </source>
</evidence>
<dbReference type="STRING" id="80876.SAMN05421779_106176"/>
<dbReference type="PANTHER" id="PTHR30543">
    <property type="entry name" value="CHROMATE REDUCTASE"/>
    <property type="match status" value="1"/>
</dbReference>
<dbReference type="InterPro" id="IPR005025">
    <property type="entry name" value="FMN_Rdtase-like_dom"/>
</dbReference>
<dbReference type="Pfam" id="PF03358">
    <property type="entry name" value="FMN_red"/>
    <property type="match status" value="1"/>
</dbReference>
<reference evidence="2 3" key="1">
    <citation type="submission" date="2017-01" db="EMBL/GenBank/DDBJ databases">
        <authorList>
            <person name="Mah S.A."/>
            <person name="Swanson W.J."/>
            <person name="Moy G.W."/>
            <person name="Vacquier V.D."/>
        </authorList>
    </citation>
    <scope>NUCLEOTIDE SEQUENCE [LARGE SCALE GENOMIC DNA]</scope>
    <source>
        <strain evidence="2 3">DSM 11589</strain>
    </source>
</reference>
<dbReference type="OrthoDB" id="9812295at2"/>
<dbReference type="EMBL" id="FTOA01000006">
    <property type="protein sequence ID" value="SIT07369.1"/>
    <property type="molecule type" value="Genomic_DNA"/>
</dbReference>
<gene>
    <name evidence="2" type="ORF">SAMN05421779_106176</name>
</gene>
<evidence type="ECO:0000259" key="1">
    <source>
        <dbReference type="Pfam" id="PF03358"/>
    </source>
</evidence>
<sequence>MSLPRVLAISGSLRSGSFSTTILTSLASALNGQADVQVMTLGDVPLYNQDIDTDTPPAGVAALRAAIKAADLVVIASPEFNYAIPGVLKNALDWASRPYGQSAFGGKKTLFLTSSVAFTGGVRVQAQLREILIAIGANVVAGPELVLGSIHEKIADGAVADDVLAFPLGAVKGALGL</sequence>
<dbReference type="GO" id="GO:0010181">
    <property type="term" value="F:FMN binding"/>
    <property type="evidence" value="ECO:0007669"/>
    <property type="project" value="TreeGrafter"/>
</dbReference>
<dbReference type="AlphaFoldDB" id="A0A1N7PA98"/>
<dbReference type="Proteomes" id="UP000185678">
    <property type="component" value="Unassembled WGS sequence"/>
</dbReference>
<name>A0A1N7PA98_9PROT</name>